<evidence type="ECO:0000313" key="10">
    <source>
        <dbReference type="Proteomes" id="UP000474104"/>
    </source>
</evidence>
<evidence type="ECO:0000256" key="1">
    <source>
        <dbReference type="ARBA" id="ARBA00004651"/>
    </source>
</evidence>
<dbReference type="CDD" id="cd06579">
    <property type="entry name" value="TM_PBP1_transp_AraH_like"/>
    <property type="match status" value="1"/>
</dbReference>
<name>N1ZYZ5_9FIRM</name>
<evidence type="ECO:0000256" key="5">
    <source>
        <dbReference type="ARBA" id="ARBA00023136"/>
    </source>
</evidence>
<evidence type="ECO:0000313" key="8">
    <source>
        <dbReference type="EMBL" id="RRK33850.1"/>
    </source>
</evidence>
<dbReference type="InterPro" id="IPR001851">
    <property type="entry name" value="ABC_transp_permease"/>
</dbReference>
<accession>N1ZYZ5</accession>
<evidence type="ECO:0000256" key="2">
    <source>
        <dbReference type="ARBA" id="ARBA00022475"/>
    </source>
</evidence>
<dbReference type="EMBL" id="RHJS01000002">
    <property type="protein sequence ID" value="RRK33850.1"/>
    <property type="molecule type" value="Genomic_DNA"/>
</dbReference>
<dbReference type="eggNOG" id="COG1172">
    <property type="taxonomic scope" value="Bacteria"/>
</dbReference>
<keyword evidence="3 6" id="KW-0812">Transmembrane</keyword>
<dbReference type="PANTHER" id="PTHR32196:SF63">
    <property type="entry name" value="INNER MEMBRANE ABC TRANSPORTER PERMEASE PROTEIN YJFF"/>
    <property type="match status" value="1"/>
</dbReference>
<feature type="transmembrane region" description="Helical" evidence="6">
    <location>
        <begin position="99"/>
        <end position="119"/>
    </location>
</feature>
<dbReference type="Pfam" id="PF02653">
    <property type="entry name" value="BPD_transp_2"/>
    <property type="match status" value="1"/>
</dbReference>
<dbReference type="STRING" id="2044587.C824_04949"/>
<sequence length="337" mass="36608">MKKKFTLNQTSFLLLITIVLFFVMYAVGCVIFKDQGFAKTQNFLNLFVSNAGLIVIGIGMTVVMITGGIDISVGSFVAMGCMMLAWMMERAGMGAVPSVLIVLLTGVVFGLVQGFLVAYMDIQPFIVTLAGMFFARGMTAIISKDMISISNEMFMGWAKMKIYFPFGGHVNRKGEMIYPYVYPTVVIALLLLAGAFIMLKYTKFGRSIYAVGGNEQSALMMGLNVRRVKLKAYMLDGFLCGVGSILFCLNTLGGFVEQAKGFEMDAIASAVIGGTLLTGGVGNVIGTLFGVLIKATIEAFITFQGTLSSWWTRITIAALLCFFIVLQSVLAMLKKKK</sequence>
<keyword evidence="5 6" id="KW-0472">Membrane</keyword>
<keyword evidence="9" id="KW-1185">Reference proteome</keyword>
<gene>
    <name evidence="8" type="ORF">EBB54_22675</name>
    <name evidence="7" type="ORF">FMM80_07350</name>
</gene>
<reference evidence="8" key="1">
    <citation type="submission" date="2018-10" db="EMBL/GenBank/DDBJ databases">
        <title>Schaedlerella arabinophila gen. nov. sp. nov., isolated from the mouse intestinal tract and comparative analysis with the genome of the closely related altered Schaedler flora strain ASF502.</title>
        <authorList>
            <person name="Miyake S."/>
            <person name="Soh M."/>
            <person name="Seedorf H."/>
        </authorList>
    </citation>
    <scope>NUCLEOTIDE SEQUENCE [LARGE SCALE GENOMIC DNA]</scope>
    <source>
        <strain evidence="8">DSM 106076</strain>
    </source>
</reference>
<dbReference type="RefSeq" id="WP_004071418.1">
    <property type="nucleotide sequence ID" value="NZ_CASCYM010000040.1"/>
</dbReference>
<feature type="transmembrane region" description="Helical" evidence="6">
    <location>
        <begin position="12"/>
        <end position="32"/>
    </location>
</feature>
<dbReference type="GO" id="GO:0005886">
    <property type="term" value="C:plasma membrane"/>
    <property type="evidence" value="ECO:0007669"/>
    <property type="project" value="UniProtKB-SubCell"/>
</dbReference>
<dbReference type="AlphaFoldDB" id="N1ZYZ5"/>
<proteinExistence type="predicted"/>
<feature type="transmembrane region" description="Helical" evidence="6">
    <location>
        <begin position="71"/>
        <end position="87"/>
    </location>
</feature>
<feature type="transmembrane region" description="Helical" evidence="6">
    <location>
        <begin position="125"/>
        <end position="143"/>
    </location>
</feature>
<dbReference type="HOGENOM" id="CLU_028880_3_3_9"/>
<dbReference type="PANTHER" id="PTHR32196">
    <property type="entry name" value="ABC TRANSPORTER PERMEASE PROTEIN YPHD-RELATED-RELATED"/>
    <property type="match status" value="1"/>
</dbReference>
<feature type="transmembrane region" description="Helical" evidence="6">
    <location>
        <begin position="310"/>
        <end position="333"/>
    </location>
</feature>
<dbReference type="GO" id="GO:0022857">
    <property type="term" value="F:transmembrane transporter activity"/>
    <property type="evidence" value="ECO:0007669"/>
    <property type="project" value="InterPro"/>
</dbReference>
<comment type="subcellular location">
    <subcellularLocation>
        <location evidence="1">Cell membrane</location>
        <topology evidence="1">Multi-pass membrane protein</topology>
    </subcellularLocation>
</comment>
<evidence type="ECO:0000256" key="6">
    <source>
        <dbReference type="SAM" id="Phobius"/>
    </source>
</evidence>
<dbReference type="Proteomes" id="UP000274920">
    <property type="component" value="Unassembled WGS sequence"/>
</dbReference>
<dbReference type="Proteomes" id="UP000474104">
    <property type="component" value="Unassembled WGS sequence"/>
</dbReference>
<comment type="caution">
    <text evidence="8">The sequence shown here is derived from an EMBL/GenBank/DDBJ whole genome shotgun (WGS) entry which is preliminary data.</text>
</comment>
<dbReference type="EMBL" id="VIRB01000048">
    <property type="protein sequence ID" value="NDO68511.1"/>
    <property type="molecule type" value="Genomic_DNA"/>
</dbReference>
<keyword evidence="4 6" id="KW-1133">Transmembrane helix</keyword>
<protein>
    <submittedName>
        <fullName evidence="8">Sugar ABC transporter permease YjfF</fullName>
    </submittedName>
</protein>
<dbReference type="OrthoDB" id="9813906at2"/>
<evidence type="ECO:0000256" key="3">
    <source>
        <dbReference type="ARBA" id="ARBA00022692"/>
    </source>
</evidence>
<reference evidence="7 10" key="2">
    <citation type="submission" date="2019-07" db="EMBL/GenBank/DDBJ databases">
        <title>Draft genome sequences of 15 bacterial species constituting the stable defined intestinal microbiota of the GM15 gnotobiotic mouse model.</title>
        <authorList>
            <person name="Elie C."/>
            <person name="Mathieu A."/>
            <person name="Saliou A."/>
            <person name="Darnaud M."/>
            <person name="Leulier F."/>
            <person name="Tamellini A."/>
        </authorList>
    </citation>
    <scope>NUCLEOTIDE SEQUENCE [LARGE SCALE GENOMIC DNA]</scope>
    <source>
        <strain evidence="10">ASF 502</strain>
        <strain evidence="7">MD300</strain>
    </source>
</reference>
<feature type="transmembrane region" description="Helical" evidence="6">
    <location>
        <begin position="232"/>
        <end position="255"/>
    </location>
</feature>
<keyword evidence="2" id="KW-1003">Cell membrane</keyword>
<feature type="transmembrane region" description="Helical" evidence="6">
    <location>
        <begin position="267"/>
        <end position="290"/>
    </location>
</feature>
<organism evidence="8 9">
    <name type="scientific">Schaedlerella arabinosiphila</name>
    <dbReference type="NCBI Taxonomy" id="2044587"/>
    <lineage>
        <taxon>Bacteria</taxon>
        <taxon>Bacillati</taxon>
        <taxon>Bacillota</taxon>
        <taxon>Clostridia</taxon>
        <taxon>Lachnospirales</taxon>
        <taxon>Lachnospiraceae</taxon>
        <taxon>Schaedlerella</taxon>
    </lineage>
</organism>
<accession>A0A3R8R7N3</accession>
<evidence type="ECO:0000313" key="9">
    <source>
        <dbReference type="Proteomes" id="UP000274920"/>
    </source>
</evidence>
<feature type="transmembrane region" description="Helical" evidence="6">
    <location>
        <begin position="180"/>
        <end position="199"/>
    </location>
</feature>
<feature type="transmembrane region" description="Helical" evidence="6">
    <location>
        <begin position="44"/>
        <end position="65"/>
    </location>
</feature>
<evidence type="ECO:0000313" key="7">
    <source>
        <dbReference type="EMBL" id="NDO68511.1"/>
    </source>
</evidence>
<evidence type="ECO:0000256" key="4">
    <source>
        <dbReference type="ARBA" id="ARBA00022989"/>
    </source>
</evidence>